<comment type="caution">
    <text evidence="1">The sequence shown here is derived from an EMBL/GenBank/DDBJ whole genome shotgun (WGS) entry which is preliminary data.</text>
</comment>
<accession>A0AAV3ZWE5</accession>
<keyword evidence="1" id="KW-0548">Nucleotidyltransferase</keyword>
<dbReference type="Proteomes" id="UP000735302">
    <property type="component" value="Unassembled WGS sequence"/>
</dbReference>
<reference evidence="1 2" key="1">
    <citation type="journal article" date="2021" name="Elife">
        <title>Chloroplast acquisition without the gene transfer in kleptoplastic sea slugs, Plakobranchus ocellatus.</title>
        <authorList>
            <person name="Maeda T."/>
            <person name="Takahashi S."/>
            <person name="Yoshida T."/>
            <person name="Shimamura S."/>
            <person name="Takaki Y."/>
            <person name="Nagai Y."/>
            <person name="Toyoda A."/>
            <person name="Suzuki Y."/>
            <person name="Arimoto A."/>
            <person name="Ishii H."/>
            <person name="Satoh N."/>
            <person name="Nishiyama T."/>
            <person name="Hasebe M."/>
            <person name="Maruyama T."/>
            <person name="Minagawa J."/>
            <person name="Obokata J."/>
            <person name="Shigenobu S."/>
        </authorList>
    </citation>
    <scope>NUCLEOTIDE SEQUENCE [LARGE SCALE GENOMIC DNA]</scope>
</reference>
<protein>
    <submittedName>
        <fullName evidence="1">Reverse transcriptase</fullName>
    </submittedName>
</protein>
<keyword evidence="1" id="KW-0695">RNA-directed DNA polymerase</keyword>
<dbReference type="GO" id="GO:0003676">
    <property type="term" value="F:nucleic acid binding"/>
    <property type="evidence" value="ECO:0007669"/>
    <property type="project" value="InterPro"/>
</dbReference>
<dbReference type="GO" id="GO:0003964">
    <property type="term" value="F:RNA-directed DNA polymerase activity"/>
    <property type="evidence" value="ECO:0007669"/>
    <property type="project" value="UniProtKB-KW"/>
</dbReference>
<proteinExistence type="predicted"/>
<dbReference type="AlphaFoldDB" id="A0AAV3ZWE5"/>
<gene>
    <name evidence="1" type="ORF">PoB_002591200</name>
</gene>
<keyword evidence="1" id="KW-0808">Transferase</keyword>
<dbReference type="EMBL" id="BLXT01003003">
    <property type="protein sequence ID" value="GFN99406.1"/>
    <property type="molecule type" value="Genomic_DNA"/>
</dbReference>
<dbReference type="Gene3D" id="3.30.420.10">
    <property type="entry name" value="Ribonuclease H-like superfamily/Ribonuclease H"/>
    <property type="match status" value="1"/>
</dbReference>
<evidence type="ECO:0000313" key="2">
    <source>
        <dbReference type="Proteomes" id="UP000735302"/>
    </source>
</evidence>
<evidence type="ECO:0000313" key="1">
    <source>
        <dbReference type="EMBL" id="GFN99406.1"/>
    </source>
</evidence>
<dbReference type="InterPro" id="IPR036397">
    <property type="entry name" value="RNaseH_sf"/>
</dbReference>
<dbReference type="InterPro" id="IPR012337">
    <property type="entry name" value="RNaseH-like_sf"/>
</dbReference>
<dbReference type="SUPFAM" id="SSF53098">
    <property type="entry name" value="Ribonuclease H-like"/>
    <property type="match status" value="1"/>
</dbReference>
<sequence>MALSKLLHGYVMSVTHDSITGAHLGIRLTKVKVLNNFYRPGIDIERVAEVLEDVYSRLDASEEVLRDQRKQFMFDCMREEYRLLRTKQKVTSPYQPMFNGRMEKFNATLEAYSSPL</sequence>
<name>A0AAV3ZWE5_9GAST</name>
<organism evidence="1 2">
    <name type="scientific">Plakobranchus ocellatus</name>
    <dbReference type="NCBI Taxonomy" id="259542"/>
    <lineage>
        <taxon>Eukaryota</taxon>
        <taxon>Metazoa</taxon>
        <taxon>Spiralia</taxon>
        <taxon>Lophotrochozoa</taxon>
        <taxon>Mollusca</taxon>
        <taxon>Gastropoda</taxon>
        <taxon>Heterobranchia</taxon>
        <taxon>Euthyneura</taxon>
        <taxon>Panpulmonata</taxon>
        <taxon>Sacoglossa</taxon>
        <taxon>Placobranchoidea</taxon>
        <taxon>Plakobranchidae</taxon>
        <taxon>Plakobranchus</taxon>
    </lineage>
</organism>
<keyword evidence="2" id="KW-1185">Reference proteome</keyword>